<protein>
    <submittedName>
        <fullName evidence="1">Uncharacterized protein</fullName>
    </submittedName>
</protein>
<sequence>MSRYTACIVNKPNPPNLGDFKWQVTISLHELKIRRGLFQNLKSKKGFSIRNLATNLLPPPQSLFILWYSTSKASSSHRHPLVNRWILLLVGLTTSSSLGYSL</sequence>
<evidence type="ECO:0000313" key="2">
    <source>
        <dbReference type="Proteomes" id="UP001157418"/>
    </source>
</evidence>
<accession>A0AAU9NHG2</accession>
<gene>
    <name evidence="1" type="ORF">LVIROSA_LOCUS23545</name>
</gene>
<proteinExistence type="predicted"/>
<dbReference type="EMBL" id="CAKMRJ010004445">
    <property type="protein sequence ID" value="CAH1437206.1"/>
    <property type="molecule type" value="Genomic_DNA"/>
</dbReference>
<comment type="caution">
    <text evidence="1">The sequence shown here is derived from an EMBL/GenBank/DDBJ whole genome shotgun (WGS) entry which is preliminary data.</text>
</comment>
<evidence type="ECO:0000313" key="1">
    <source>
        <dbReference type="EMBL" id="CAH1437206.1"/>
    </source>
</evidence>
<organism evidence="1 2">
    <name type="scientific">Lactuca virosa</name>
    <dbReference type="NCBI Taxonomy" id="75947"/>
    <lineage>
        <taxon>Eukaryota</taxon>
        <taxon>Viridiplantae</taxon>
        <taxon>Streptophyta</taxon>
        <taxon>Embryophyta</taxon>
        <taxon>Tracheophyta</taxon>
        <taxon>Spermatophyta</taxon>
        <taxon>Magnoliopsida</taxon>
        <taxon>eudicotyledons</taxon>
        <taxon>Gunneridae</taxon>
        <taxon>Pentapetalae</taxon>
        <taxon>asterids</taxon>
        <taxon>campanulids</taxon>
        <taxon>Asterales</taxon>
        <taxon>Asteraceae</taxon>
        <taxon>Cichorioideae</taxon>
        <taxon>Cichorieae</taxon>
        <taxon>Lactucinae</taxon>
        <taxon>Lactuca</taxon>
    </lineage>
</organism>
<reference evidence="1 2" key="1">
    <citation type="submission" date="2022-01" db="EMBL/GenBank/DDBJ databases">
        <authorList>
            <person name="Xiong W."/>
            <person name="Schranz E."/>
        </authorList>
    </citation>
    <scope>NUCLEOTIDE SEQUENCE [LARGE SCALE GENOMIC DNA]</scope>
</reference>
<dbReference type="AlphaFoldDB" id="A0AAU9NHG2"/>
<keyword evidence="2" id="KW-1185">Reference proteome</keyword>
<dbReference type="Proteomes" id="UP001157418">
    <property type="component" value="Unassembled WGS sequence"/>
</dbReference>
<name>A0AAU9NHG2_9ASTR</name>